<organism evidence="6 7">
    <name type="scientific">Pichia kluyveri</name>
    <name type="common">Yeast</name>
    <dbReference type="NCBI Taxonomy" id="36015"/>
    <lineage>
        <taxon>Eukaryota</taxon>
        <taxon>Fungi</taxon>
        <taxon>Dikarya</taxon>
        <taxon>Ascomycota</taxon>
        <taxon>Saccharomycotina</taxon>
        <taxon>Pichiomycetes</taxon>
        <taxon>Pichiales</taxon>
        <taxon>Pichiaceae</taxon>
        <taxon>Pichia</taxon>
    </lineage>
</organism>
<dbReference type="InterPro" id="IPR035810">
    <property type="entry name" value="PEBP_euk"/>
</dbReference>
<protein>
    <recommendedName>
        <fullName evidence="5">Large ribosomal subunit protein mL38</fullName>
    </recommendedName>
</protein>
<dbReference type="InterPro" id="IPR036610">
    <property type="entry name" value="PEBP-like_sf"/>
</dbReference>
<evidence type="ECO:0000313" key="6">
    <source>
        <dbReference type="EMBL" id="GMM44465.1"/>
    </source>
</evidence>
<dbReference type="SUPFAM" id="SSF49777">
    <property type="entry name" value="PEBP-like"/>
    <property type="match status" value="1"/>
</dbReference>
<evidence type="ECO:0000313" key="7">
    <source>
        <dbReference type="Proteomes" id="UP001378960"/>
    </source>
</evidence>
<gene>
    <name evidence="6" type="ORF">DAPK24_010400</name>
</gene>
<proteinExistence type="inferred from homology"/>
<dbReference type="AlphaFoldDB" id="A0AAV5QZR6"/>
<dbReference type="CDD" id="cd00866">
    <property type="entry name" value="PEBP_euk"/>
    <property type="match status" value="1"/>
</dbReference>
<dbReference type="PANTHER" id="PTHR11362:SF82">
    <property type="entry name" value="PHOSPHATIDYLETHANOLAMINE-BINDING PROTEIN 4"/>
    <property type="match status" value="1"/>
</dbReference>
<evidence type="ECO:0000256" key="1">
    <source>
        <dbReference type="ARBA" id="ARBA00004173"/>
    </source>
</evidence>
<comment type="similarity">
    <text evidence="4">Belongs to the phosphatidylethanolamine-binding protein family. Mitochondrion-specific ribosomal protein mL38 subfamily.</text>
</comment>
<dbReference type="FunFam" id="3.90.280.10:FF:000004">
    <property type="entry name" value="Mitochondrial large ribosomal subunit YmL35"/>
    <property type="match status" value="1"/>
</dbReference>
<dbReference type="Proteomes" id="UP001378960">
    <property type="component" value="Unassembled WGS sequence"/>
</dbReference>
<evidence type="ECO:0000256" key="4">
    <source>
        <dbReference type="ARBA" id="ARBA00038016"/>
    </source>
</evidence>
<name>A0AAV5QZR6_PICKL</name>
<dbReference type="GO" id="GO:0005840">
    <property type="term" value="C:ribosome"/>
    <property type="evidence" value="ECO:0007669"/>
    <property type="project" value="UniProtKB-KW"/>
</dbReference>
<comment type="subcellular location">
    <subcellularLocation>
        <location evidence="1">Mitochondrion</location>
    </subcellularLocation>
</comment>
<dbReference type="GO" id="GO:0005739">
    <property type="term" value="C:mitochondrion"/>
    <property type="evidence" value="ECO:0007669"/>
    <property type="project" value="UniProtKB-SubCell"/>
</dbReference>
<sequence length="346" mass="39718">MSSSVSRGIWSNFTNRSKSLAIKSAKLQKAVLSPDLPNGPVSLKALSSKRKYYSPIDLDKIYPLAYEILEKKSEKIYSKIEDLKKKGSENVEEINDLLVEAEINNPEVVYNSLYAANTIDLTQPVYRHYAKKQWESYNKMITMQRLETLSIIPDTLPTLEPEVDVHMKFPHNNVDTWVEPGSILSSNVTSKPPIFKITEFKESKNDLYTILIVNPDTPDVENNSYTTTLHWALKDVELSNNDSIIDIQKLDSNPQYSIVDYLPPTPEKNLGKQRFAVWIFRQDGKLNEETSKVENINNFQIREFVENNKLQAVGAHAWRSVWDLNVENVRKEYGLPAGRIFSRDSF</sequence>
<dbReference type="EMBL" id="BTGB01000001">
    <property type="protein sequence ID" value="GMM44465.1"/>
    <property type="molecule type" value="Genomic_DNA"/>
</dbReference>
<keyword evidence="2" id="KW-0496">Mitochondrion</keyword>
<keyword evidence="7" id="KW-1185">Reference proteome</keyword>
<dbReference type="PANTHER" id="PTHR11362">
    <property type="entry name" value="PHOSPHATIDYLETHANOLAMINE-BINDING PROTEIN"/>
    <property type="match status" value="1"/>
</dbReference>
<dbReference type="InterPro" id="IPR008914">
    <property type="entry name" value="PEBP"/>
</dbReference>
<keyword evidence="6" id="KW-0689">Ribosomal protein</keyword>
<keyword evidence="6" id="KW-0687">Ribonucleoprotein</keyword>
<dbReference type="Gene3D" id="3.90.280.10">
    <property type="entry name" value="PEBP-like"/>
    <property type="match status" value="1"/>
</dbReference>
<evidence type="ECO:0000256" key="2">
    <source>
        <dbReference type="ARBA" id="ARBA00023128"/>
    </source>
</evidence>
<dbReference type="Pfam" id="PF01161">
    <property type="entry name" value="PBP"/>
    <property type="match status" value="1"/>
</dbReference>
<evidence type="ECO:0000256" key="5">
    <source>
        <dbReference type="ARBA" id="ARBA00039444"/>
    </source>
</evidence>
<accession>A0AAV5QZR6</accession>
<dbReference type="Gene3D" id="1.20.58.1180">
    <property type="match status" value="1"/>
</dbReference>
<evidence type="ECO:0000256" key="3">
    <source>
        <dbReference type="ARBA" id="ARBA00037226"/>
    </source>
</evidence>
<comment type="function">
    <text evidence="3">Component of the mitochondrial ribosome (mitoribosome), a dedicated translation machinery responsible for the synthesis of mitochondrial genome-encoded proteins, including at least some of the essential transmembrane subunits of the mitochondrial respiratory chain. The mitoribosomes are attached to the mitochondrial inner membrane and translation products are cotranslationally integrated into the membrane.</text>
</comment>
<reference evidence="6 7" key="1">
    <citation type="journal article" date="2023" name="Elife">
        <title>Identification of key yeast species and microbe-microbe interactions impacting larval growth of Drosophila in the wild.</title>
        <authorList>
            <person name="Mure A."/>
            <person name="Sugiura Y."/>
            <person name="Maeda R."/>
            <person name="Honda K."/>
            <person name="Sakurai N."/>
            <person name="Takahashi Y."/>
            <person name="Watada M."/>
            <person name="Katoh T."/>
            <person name="Gotoh A."/>
            <person name="Gotoh Y."/>
            <person name="Taniguchi I."/>
            <person name="Nakamura K."/>
            <person name="Hayashi T."/>
            <person name="Katayama T."/>
            <person name="Uemura T."/>
            <person name="Hattori Y."/>
        </authorList>
    </citation>
    <scope>NUCLEOTIDE SEQUENCE [LARGE SCALE GENOMIC DNA]</scope>
    <source>
        <strain evidence="6 7">PK-24</strain>
    </source>
</reference>
<comment type="caution">
    <text evidence="6">The sequence shown here is derived from an EMBL/GenBank/DDBJ whole genome shotgun (WGS) entry which is preliminary data.</text>
</comment>